<dbReference type="AlphaFoldDB" id="A0A0R2CLW6"/>
<keyword evidence="3 5" id="KW-0067">ATP-binding</keyword>
<keyword evidence="1" id="KW-0813">Transport</keyword>
<dbReference type="InterPro" id="IPR027417">
    <property type="entry name" value="P-loop_NTPase"/>
</dbReference>
<gene>
    <name evidence="5" type="ORF">FD21_GL002005</name>
</gene>
<evidence type="ECO:0000256" key="3">
    <source>
        <dbReference type="ARBA" id="ARBA00022840"/>
    </source>
</evidence>
<organism evidence="5 6">
    <name type="scientific">Liquorilactobacillus vini DSM 20605</name>
    <dbReference type="NCBI Taxonomy" id="1133569"/>
    <lineage>
        <taxon>Bacteria</taxon>
        <taxon>Bacillati</taxon>
        <taxon>Bacillota</taxon>
        <taxon>Bacilli</taxon>
        <taxon>Lactobacillales</taxon>
        <taxon>Lactobacillaceae</taxon>
        <taxon>Liquorilactobacillus</taxon>
    </lineage>
</organism>
<dbReference type="InterPro" id="IPR003593">
    <property type="entry name" value="AAA+_ATPase"/>
</dbReference>
<dbReference type="PROSITE" id="PS50893">
    <property type="entry name" value="ABC_TRANSPORTER_2"/>
    <property type="match status" value="1"/>
</dbReference>
<evidence type="ECO:0000313" key="6">
    <source>
        <dbReference type="Proteomes" id="UP000051576"/>
    </source>
</evidence>
<sequence>MQDISLGFPKHTITAIIGPSGAGKTTFLLALNQMNPPNYLIQGKVIFQGVDLYQPSIDRYQLRMLMGMLFSTPEIFPMSLYNNLTLVPSYNRKVSYSQLMTEIEKVLRQVHLWSRLKNKLFKKRVNLSTSEQQLFCLARILLLQPQVLLLDEPTANFDSQETFEFEQVLLELKDQLTIILVTHNLRQAARISDYTALFQAGKLIETGKTSNLFTAPQKSQTDNYLSQRFGF</sequence>
<evidence type="ECO:0000256" key="1">
    <source>
        <dbReference type="ARBA" id="ARBA00022592"/>
    </source>
</evidence>
<dbReference type="EMBL" id="AYYX01000008">
    <property type="protein sequence ID" value="KRM89276.1"/>
    <property type="molecule type" value="Genomic_DNA"/>
</dbReference>
<evidence type="ECO:0000259" key="4">
    <source>
        <dbReference type="PROSITE" id="PS50893"/>
    </source>
</evidence>
<evidence type="ECO:0000313" key="5">
    <source>
        <dbReference type="EMBL" id="KRM89276.1"/>
    </source>
</evidence>
<dbReference type="InterPro" id="IPR003439">
    <property type="entry name" value="ABC_transporter-like_ATP-bd"/>
</dbReference>
<protein>
    <submittedName>
        <fullName evidence="5">Phosphate ABC transporter ATP-binding protein</fullName>
    </submittedName>
</protein>
<reference evidence="5 6" key="1">
    <citation type="journal article" date="2015" name="Genome Announc.">
        <title>Expanding the biotechnology potential of lactobacilli through comparative genomics of 213 strains and associated genera.</title>
        <authorList>
            <person name="Sun Z."/>
            <person name="Harris H.M."/>
            <person name="McCann A."/>
            <person name="Guo C."/>
            <person name="Argimon S."/>
            <person name="Zhang W."/>
            <person name="Yang X."/>
            <person name="Jeffery I.B."/>
            <person name="Cooney J.C."/>
            <person name="Kagawa T.F."/>
            <person name="Liu W."/>
            <person name="Song Y."/>
            <person name="Salvetti E."/>
            <person name="Wrobel A."/>
            <person name="Rasinkangas P."/>
            <person name="Parkhill J."/>
            <person name="Rea M.C."/>
            <person name="O'Sullivan O."/>
            <person name="Ritari J."/>
            <person name="Douillard F.P."/>
            <person name="Paul Ross R."/>
            <person name="Yang R."/>
            <person name="Briner A.E."/>
            <person name="Felis G.E."/>
            <person name="de Vos W.M."/>
            <person name="Barrangou R."/>
            <person name="Klaenhammer T.R."/>
            <person name="Caufield P.W."/>
            <person name="Cui Y."/>
            <person name="Zhang H."/>
            <person name="O'Toole P.W."/>
        </authorList>
    </citation>
    <scope>NUCLEOTIDE SEQUENCE [LARGE SCALE GENOMIC DNA]</scope>
    <source>
        <strain evidence="5 6">DSM 20605</strain>
    </source>
</reference>
<dbReference type="GO" id="GO:0005524">
    <property type="term" value="F:ATP binding"/>
    <property type="evidence" value="ECO:0007669"/>
    <property type="project" value="UniProtKB-KW"/>
</dbReference>
<dbReference type="SMART" id="SM00382">
    <property type="entry name" value="AAA"/>
    <property type="match status" value="1"/>
</dbReference>
<dbReference type="STRING" id="1133569.FD21_GL002005"/>
<keyword evidence="1" id="KW-0592">Phosphate transport</keyword>
<dbReference type="eggNOG" id="COG1117">
    <property type="taxonomic scope" value="Bacteria"/>
</dbReference>
<feature type="domain" description="ABC transporter" evidence="4">
    <location>
        <begin position="1"/>
        <end position="225"/>
    </location>
</feature>
<evidence type="ECO:0000256" key="2">
    <source>
        <dbReference type="ARBA" id="ARBA00022741"/>
    </source>
</evidence>
<dbReference type="GO" id="GO:0016887">
    <property type="term" value="F:ATP hydrolysis activity"/>
    <property type="evidence" value="ECO:0007669"/>
    <property type="project" value="InterPro"/>
</dbReference>
<dbReference type="PANTHER" id="PTHR43423">
    <property type="entry name" value="ABC TRANSPORTER I FAMILY MEMBER 17"/>
    <property type="match status" value="1"/>
</dbReference>
<comment type="caution">
    <text evidence="5">The sequence shown here is derived from an EMBL/GenBank/DDBJ whole genome shotgun (WGS) entry which is preliminary data.</text>
</comment>
<dbReference type="PANTHER" id="PTHR43423:SF1">
    <property type="entry name" value="ABC TRANSPORTER I FAMILY MEMBER 17"/>
    <property type="match status" value="1"/>
</dbReference>
<name>A0A0R2CLW6_9LACO</name>
<proteinExistence type="predicted"/>
<accession>A0A0R2CLW6</accession>
<dbReference type="GO" id="GO:0006817">
    <property type="term" value="P:phosphate ion transport"/>
    <property type="evidence" value="ECO:0007669"/>
    <property type="project" value="UniProtKB-KW"/>
</dbReference>
<dbReference type="PATRIC" id="fig|1133569.4.peg.2165"/>
<dbReference type="SUPFAM" id="SSF52540">
    <property type="entry name" value="P-loop containing nucleoside triphosphate hydrolases"/>
    <property type="match status" value="1"/>
</dbReference>
<dbReference type="Gene3D" id="3.40.50.300">
    <property type="entry name" value="P-loop containing nucleotide triphosphate hydrolases"/>
    <property type="match status" value="1"/>
</dbReference>
<dbReference type="Proteomes" id="UP000051576">
    <property type="component" value="Unassembled WGS sequence"/>
</dbReference>
<dbReference type="Pfam" id="PF00005">
    <property type="entry name" value="ABC_tran"/>
    <property type="match status" value="1"/>
</dbReference>
<keyword evidence="6" id="KW-1185">Reference proteome</keyword>
<keyword evidence="2" id="KW-0547">Nucleotide-binding</keyword>